<feature type="transmembrane region" description="Helical" evidence="2">
    <location>
        <begin position="226"/>
        <end position="247"/>
    </location>
</feature>
<gene>
    <name evidence="4" type="ORF">AOQ84DRAFT_424782</name>
</gene>
<feature type="transmembrane region" description="Helical" evidence="2">
    <location>
        <begin position="353"/>
        <end position="371"/>
    </location>
</feature>
<feature type="transmembrane region" description="Helical" evidence="2">
    <location>
        <begin position="418"/>
        <end position="440"/>
    </location>
</feature>
<feature type="transmembrane region" description="Helical" evidence="2">
    <location>
        <begin position="383"/>
        <end position="406"/>
    </location>
</feature>
<dbReference type="Proteomes" id="UP000250140">
    <property type="component" value="Unassembled WGS sequence"/>
</dbReference>
<feature type="signal peptide" evidence="3">
    <location>
        <begin position="1"/>
        <end position="27"/>
    </location>
</feature>
<dbReference type="AlphaFoldDB" id="A0A8E2F759"/>
<proteinExistence type="predicted"/>
<keyword evidence="2" id="KW-0812">Transmembrane</keyword>
<evidence type="ECO:0000256" key="2">
    <source>
        <dbReference type="SAM" id="Phobius"/>
    </source>
</evidence>
<dbReference type="PANTHER" id="PTHR35043">
    <property type="entry name" value="TRANSCRIPTION FACTOR DOMAIN-CONTAINING PROTEIN"/>
    <property type="match status" value="1"/>
</dbReference>
<accession>A0A8E2F759</accession>
<dbReference type="EMBL" id="KV749097">
    <property type="protein sequence ID" value="OCL11188.1"/>
    <property type="molecule type" value="Genomic_DNA"/>
</dbReference>
<dbReference type="PANTHER" id="PTHR35043:SF7">
    <property type="entry name" value="TRANSCRIPTION FACTOR DOMAIN-CONTAINING PROTEIN"/>
    <property type="match status" value="1"/>
</dbReference>
<evidence type="ECO:0000313" key="5">
    <source>
        <dbReference type="Proteomes" id="UP000250140"/>
    </source>
</evidence>
<evidence type="ECO:0000256" key="3">
    <source>
        <dbReference type="SAM" id="SignalP"/>
    </source>
</evidence>
<reference evidence="4 5" key="1">
    <citation type="journal article" date="2016" name="Nat. Commun.">
        <title>Ectomycorrhizal ecology is imprinted in the genome of the dominant symbiotic fungus Cenococcum geophilum.</title>
        <authorList>
            <consortium name="DOE Joint Genome Institute"/>
            <person name="Peter M."/>
            <person name="Kohler A."/>
            <person name="Ohm R.A."/>
            <person name="Kuo A."/>
            <person name="Krutzmann J."/>
            <person name="Morin E."/>
            <person name="Arend M."/>
            <person name="Barry K.W."/>
            <person name="Binder M."/>
            <person name="Choi C."/>
            <person name="Clum A."/>
            <person name="Copeland A."/>
            <person name="Grisel N."/>
            <person name="Haridas S."/>
            <person name="Kipfer T."/>
            <person name="LaButti K."/>
            <person name="Lindquist E."/>
            <person name="Lipzen A."/>
            <person name="Maire R."/>
            <person name="Meier B."/>
            <person name="Mihaltcheva S."/>
            <person name="Molinier V."/>
            <person name="Murat C."/>
            <person name="Poggeler S."/>
            <person name="Quandt C.A."/>
            <person name="Sperisen C."/>
            <person name="Tritt A."/>
            <person name="Tisserant E."/>
            <person name="Crous P.W."/>
            <person name="Henrissat B."/>
            <person name="Nehls U."/>
            <person name="Egli S."/>
            <person name="Spatafora J.W."/>
            <person name="Grigoriev I.V."/>
            <person name="Martin F.M."/>
        </authorList>
    </citation>
    <scope>NUCLEOTIDE SEQUENCE [LARGE SCALE GENOMIC DNA]</scope>
    <source>
        <strain evidence="4 5">CBS 207.34</strain>
    </source>
</reference>
<feature type="region of interest" description="Disordered" evidence="1">
    <location>
        <begin position="299"/>
        <end position="318"/>
    </location>
</feature>
<feature type="transmembrane region" description="Helical" evidence="2">
    <location>
        <begin position="66"/>
        <end position="88"/>
    </location>
</feature>
<evidence type="ECO:0000313" key="4">
    <source>
        <dbReference type="EMBL" id="OCL11188.1"/>
    </source>
</evidence>
<dbReference type="OrthoDB" id="3061561at2759"/>
<keyword evidence="2" id="KW-0472">Membrane</keyword>
<protein>
    <submittedName>
        <fullName evidence="4">Uncharacterized protein</fullName>
    </submittedName>
</protein>
<name>A0A8E2F759_9PEZI</name>
<organism evidence="4 5">
    <name type="scientific">Glonium stellatum</name>
    <dbReference type="NCBI Taxonomy" id="574774"/>
    <lineage>
        <taxon>Eukaryota</taxon>
        <taxon>Fungi</taxon>
        <taxon>Dikarya</taxon>
        <taxon>Ascomycota</taxon>
        <taxon>Pezizomycotina</taxon>
        <taxon>Dothideomycetes</taxon>
        <taxon>Pleosporomycetidae</taxon>
        <taxon>Gloniales</taxon>
        <taxon>Gloniaceae</taxon>
        <taxon>Glonium</taxon>
    </lineage>
</organism>
<feature type="compositionally biased region" description="Polar residues" evidence="1">
    <location>
        <begin position="36"/>
        <end position="57"/>
    </location>
</feature>
<sequence length="469" mass="52285">MVLTSTNKPRTKLLLLLLLFFIQSSLTIPTPPELNNGATNTSSKTLPASNQPEVKWQPSPNTRGTLSIILSCVITLFLCIWTTVFVNIEPKDSKLSRIYCKGLGESWLGKFLAHKSVRKAGWSCVTLVVPEITLAIAAHERMSAAKLTDVMVHYKKRGWDNTLSYYVIIGGFALSPGKPPSEQPDKQEDKKKCTLTPQGIVLLHLCGKLPDVRREDINDRSKTNHLARFIVSIQALWMIISVCGRAANHLSVTPLELHTCLHTFCALATYFMWWNKPVDLQVPTEITVDGELLDELGTKRHGTARSGGSNSKEPQQTPPGLVQAKNRFTFYLTMMKNAYHTLHEARTLISPEGIVITVVGFIYGAVHLAVWNTQFPSYLESRLWRIASGITAISWGCFVLSMWIPIKNLDKGAGKDFFITLCVTVLGTVAIPYVIVRLFLLVESFAAMRLLPPDAYTVSRLSALWPHSR</sequence>
<feature type="compositionally biased region" description="Polar residues" evidence="1">
    <location>
        <begin position="306"/>
        <end position="315"/>
    </location>
</feature>
<feature type="chain" id="PRO_5034718664" evidence="3">
    <location>
        <begin position="28"/>
        <end position="469"/>
    </location>
</feature>
<keyword evidence="5" id="KW-1185">Reference proteome</keyword>
<keyword evidence="2" id="KW-1133">Transmembrane helix</keyword>
<evidence type="ECO:0000256" key="1">
    <source>
        <dbReference type="SAM" id="MobiDB-lite"/>
    </source>
</evidence>
<keyword evidence="3" id="KW-0732">Signal</keyword>
<feature type="region of interest" description="Disordered" evidence="1">
    <location>
        <begin position="33"/>
        <end position="57"/>
    </location>
</feature>